<protein>
    <submittedName>
        <fullName evidence="3">Protein kinase domain-containing protein</fullName>
    </submittedName>
</protein>
<accession>A0A8H6YKI2</accession>
<dbReference type="SUPFAM" id="SSF56112">
    <property type="entry name" value="Protein kinase-like (PK-like)"/>
    <property type="match status" value="1"/>
</dbReference>
<dbReference type="SMART" id="SM00220">
    <property type="entry name" value="S_TKc"/>
    <property type="match status" value="1"/>
</dbReference>
<evidence type="ECO:0000256" key="1">
    <source>
        <dbReference type="SAM" id="MobiDB-lite"/>
    </source>
</evidence>
<dbReference type="GO" id="GO:0005524">
    <property type="term" value="F:ATP binding"/>
    <property type="evidence" value="ECO:0007669"/>
    <property type="project" value="InterPro"/>
</dbReference>
<dbReference type="GO" id="GO:0004674">
    <property type="term" value="F:protein serine/threonine kinase activity"/>
    <property type="evidence" value="ECO:0007669"/>
    <property type="project" value="TreeGrafter"/>
</dbReference>
<name>A0A8H6YKI2_9AGAR</name>
<reference evidence="3" key="1">
    <citation type="submission" date="2020-05" db="EMBL/GenBank/DDBJ databases">
        <title>Mycena genomes resolve the evolution of fungal bioluminescence.</title>
        <authorList>
            <person name="Tsai I.J."/>
        </authorList>
    </citation>
    <scope>NUCLEOTIDE SEQUENCE</scope>
    <source>
        <strain evidence="3">CCC161011</strain>
    </source>
</reference>
<feature type="domain" description="Protein kinase" evidence="2">
    <location>
        <begin position="227"/>
        <end position="468"/>
    </location>
</feature>
<proteinExistence type="predicted"/>
<organism evidence="3 4">
    <name type="scientific">Mycena venus</name>
    <dbReference type="NCBI Taxonomy" id="2733690"/>
    <lineage>
        <taxon>Eukaryota</taxon>
        <taxon>Fungi</taxon>
        <taxon>Dikarya</taxon>
        <taxon>Basidiomycota</taxon>
        <taxon>Agaricomycotina</taxon>
        <taxon>Agaricomycetes</taxon>
        <taxon>Agaricomycetidae</taxon>
        <taxon>Agaricales</taxon>
        <taxon>Marasmiineae</taxon>
        <taxon>Mycenaceae</taxon>
        <taxon>Mycena</taxon>
    </lineage>
</organism>
<keyword evidence="3" id="KW-0808">Transferase</keyword>
<dbReference type="AlphaFoldDB" id="A0A8H6YKI2"/>
<dbReference type="PROSITE" id="PS00108">
    <property type="entry name" value="PROTEIN_KINASE_ST"/>
    <property type="match status" value="1"/>
</dbReference>
<dbReference type="OrthoDB" id="122279at2759"/>
<comment type="caution">
    <text evidence="3">The sequence shown here is derived from an EMBL/GenBank/DDBJ whole genome shotgun (WGS) entry which is preliminary data.</text>
</comment>
<dbReference type="PANTHER" id="PTHR44329">
    <property type="entry name" value="SERINE/THREONINE-PROTEIN KINASE TNNI3K-RELATED"/>
    <property type="match status" value="1"/>
</dbReference>
<feature type="compositionally biased region" description="Polar residues" evidence="1">
    <location>
        <begin position="1"/>
        <end position="15"/>
    </location>
</feature>
<dbReference type="PANTHER" id="PTHR44329:SF261">
    <property type="entry name" value="ZINC FINGER CONTAINING PROTEIN KINASE-RELATED"/>
    <property type="match status" value="1"/>
</dbReference>
<dbReference type="InterPro" id="IPR008271">
    <property type="entry name" value="Ser/Thr_kinase_AS"/>
</dbReference>
<dbReference type="InterPro" id="IPR000719">
    <property type="entry name" value="Prot_kinase_dom"/>
</dbReference>
<dbReference type="InterPro" id="IPR051681">
    <property type="entry name" value="Ser/Thr_Kinases-Pseudokinases"/>
</dbReference>
<dbReference type="Pfam" id="PF07714">
    <property type="entry name" value="PK_Tyr_Ser-Thr"/>
    <property type="match status" value="1"/>
</dbReference>
<evidence type="ECO:0000313" key="4">
    <source>
        <dbReference type="Proteomes" id="UP000620124"/>
    </source>
</evidence>
<keyword evidence="3" id="KW-0418">Kinase</keyword>
<dbReference type="EMBL" id="JACAZI010000005">
    <property type="protein sequence ID" value="KAF7360262.1"/>
    <property type="molecule type" value="Genomic_DNA"/>
</dbReference>
<dbReference type="InterPro" id="IPR011009">
    <property type="entry name" value="Kinase-like_dom_sf"/>
</dbReference>
<feature type="region of interest" description="Disordered" evidence="1">
    <location>
        <begin position="1"/>
        <end position="36"/>
    </location>
</feature>
<dbReference type="PROSITE" id="PS50011">
    <property type="entry name" value="PROTEIN_KINASE_DOM"/>
    <property type="match status" value="1"/>
</dbReference>
<dbReference type="Gene3D" id="1.10.510.10">
    <property type="entry name" value="Transferase(Phosphotransferase) domain 1"/>
    <property type="match status" value="1"/>
</dbReference>
<evidence type="ECO:0000313" key="3">
    <source>
        <dbReference type="EMBL" id="KAF7360262.1"/>
    </source>
</evidence>
<dbReference type="InterPro" id="IPR001245">
    <property type="entry name" value="Ser-Thr/Tyr_kinase_cat_dom"/>
</dbReference>
<dbReference type="Proteomes" id="UP000620124">
    <property type="component" value="Unassembled WGS sequence"/>
</dbReference>
<sequence length="580" mass="64981">MVQGTWSVPSSSAFTEPTGVGLSSDGATDDPYDTQGEIPHLTPVAPTGFVLGSTPTTILDCIEKQWMECLKIPQNFIVHVFSLPVQLSQEKIIDIRDLVRQWVQWGILESLANYCSVVKTLFDILKHTLLRKSLGDSHAVAEETFRRLSQDVRGLHDQLDEIFLHSESYKNFITCRGDLAQHLLDLLQDLLDSFPESPARPRLFKALVRLSHKSELHPTCFPLRDLQLIGHQVAAGAFGDIWRGLVHGQSVSVKIMRLFGDEVTAAIQGFGREALIWRQLSHPNLLPFFGLYYLEKRLCLVSPWMSNGHVLQFLKNAPPNTDRVSLILDVAMGLAYLHREHVVHGDLKGMNILVTPSRRACLADFGLSSIVDAAPELITGQMQNHYGSDVYAFACVCYEMLTGKPPYFEFPFEITVGLKVLDGVRPSRPPTMPFDDPLWLLLQDCWKGKSCDRPNASQIVQYLVGPAIGAKTMDAAIDWDETISSKCRRSLQEWPLLPSVTTIERRLFEDVTPFLSHSVPPRGNLDLQSRPIQTRVDTFVSDHRRVAPRSAIPASAPAVRRTRAHSCSSVLAAVHRLHMY</sequence>
<gene>
    <name evidence="3" type="ORF">MVEN_00755300</name>
</gene>
<keyword evidence="4" id="KW-1185">Reference proteome</keyword>
<evidence type="ECO:0000259" key="2">
    <source>
        <dbReference type="PROSITE" id="PS50011"/>
    </source>
</evidence>